<dbReference type="AlphaFoldDB" id="A0A9K3LPY6"/>
<comment type="caution">
    <text evidence="3">The sequence shown here is derived from an EMBL/GenBank/DDBJ whole genome shotgun (WGS) entry which is preliminary data.</text>
</comment>
<accession>A0A9K3LPY6</accession>
<evidence type="ECO:0000256" key="2">
    <source>
        <dbReference type="SAM" id="Phobius"/>
    </source>
</evidence>
<evidence type="ECO:0000256" key="1">
    <source>
        <dbReference type="SAM" id="MobiDB-lite"/>
    </source>
</evidence>
<name>A0A9K3LPY6_9STRA</name>
<feature type="transmembrane region" description="Helical" evidence="2">
    <location>
        <begin position="57"/>
        <end position="82"/>
    </location>
</feature>
<keyword evidence="2" id="KW-1133">Transmembrane helix</keyword>
<dbReference type="OrthoDB" id="41184at2759"/>
<organism evidence="3 4">
    <name type="scientific">Nitzschia inconspicua</name>
    <dbReference type="NCBI Taxonomy" id="303405"/>
    <lineage>
        <taxon>Eukaryota</taxon>
        <taxon>Sar</taxon>
        <taxon>Stramenopiles</taxon>
        <taxon>Ochrophyta</taxon>
        <taxon>Bacillariophyta</taxon>
        <taxon>Bacillariophyceae</taxon>
        <taxon>Bacillariophycidae</taxon>
        <taxon>Bacillariales</taxon>
        <taxon>Bacillariaceae</taxon>
        <taxon>Nitzschia</taxon>
    </lineage>
</organism>
<dbReference type="Proteomes" id="UP000693970">
    <property type="component" value="Unassembled WGS sequence"/>
</dbReference>
<keyword evidence="4" id="KW-1185">Reference proteome</keyword>
<reference evidence="3" key="1">
    <citation type="journal article" date="2021" name="Sci. Rep.">
        <title>Diploid genomic architecture of Nitzschia inconspicua, an elite biomass production diatom.</title>
        <authorList>
            <person name="Oliver A."/>
            <person name="Podell S."/>
            <person name="Pinowska A."/>
            <person name="Traller J.C."/>
            <person name="Smith S.R."/>
            <person name="McClure R."/>
            <person name="Beliaev A."/>
            <person name="Bohutskyi P."/>
            <person name="Hill E.A."/>
            <person name="Rabines A."/>
            <person name="Zheng H."/>
            <person name="Allen L.Z."/>
            <person name="Kuo A."/>
            <person name="Grigoriev I.V."/>
            <person name="Allen A.E."/>
            <person name="Hazlebeck D."/>
            <person name="Allen E.E."/>
        </authorList>
    </citation>
    <scope>NUCLEOTIDE SEQUENCE</scope>
    <source>
        <strain evidence="3">Hildebrandi</strain>
    </source>
</reference>
<keyword evidence="2" id="KW-0812">Transmembrane</keyword>
<evidence type="ECO:0000313" key="4">
    <source>
        <dbReference type="Proteomes" id="UP000693970"/>
    </source>
</evidence>
<protein>
    <submittedName>
        <fullName evidence="3">Uncharacterized protein</fullName>
    </submittedName>
</protein>
<evidence type="ECO:0000313" key="3">
    <source>
        <dbReference type="EMBL" id="KAG7366425.1"/>
    </source>
</evidence>
<keyword evidence="2" id="KW-0472">Membrane</keyword>
<feature type="region of interest" description="Disordered" evidence="1">
    <location>
        <begin position="1"/>
        <end position="28"/>
    </location>
</feature>
<proteinExistence type="predicted"/>
<sequence>MSLVAASRTSQVATRVAARRMSTTPKLHKAKDQWSEFVKTRPPLDHLDEHKCFHPPFNAAVIGGGIIMAWVIGYGSMAFGMAHQQKKQGFWK</sequence>
<gene>
    <name evidence="3" type="ORF">IV203_029095</name>
</gene>
<reference evidence="3" key="2">
    <citation type="submission" date="2021-04" db="EMBL/GenBank/DDBJ databases">
        <authorList>
            <person name="Podell S."/>
        </authorList>
    </citation>
    <scope>NUCLEOTIDE SEQUENCE</scope>
    <source>
        <strain evidence="3">Hildebrandi</strain>
    </source>
</reference>
<dbReference type="EMBL" id="JAGRRH010000007">
    <property type="protein sequence ID" value="KAG7366425.1"/>
    <property type="molecule type" value="Genomic_DNA"/>
</dbReference>